<feature type="region of interest" description="Disordered" evidence="1">
    <location>
        <begin position="1"/>
        <end position="42"/>
    </location>
</feature>
<name>A0A7D8YNB1_9HELO</name>
<comment type="caution">
    <text evidence="3">The sequence shown here is derived from an EMBL/GenBank/DDBJ whole genome shotgun (WGS) entry which is preliminary data.</text>
</comment>
<keyword evidence="4" id="KW-1185">Reference proteome</keyword>
<protein>
    <submittedName>
        <fullName evidence="3">Uncharacterized protein</fullName>
    </submittedName>
</protein>
<evidence type="ECO:0000313" key="3">
    <source>
        <dbReference type="EMBL" id="TVY54867.1"/>
    </source>
</evidence>
<keyword evidence="2" id="KW-0812">Transmembrane</keyword>
<dbReference type="AlphaFoldDB" id="A0A7D8YNB1"/>
<reference evidence="3 4" key="1">
    <citation type="submission" date="2018-05" db="EMBL/GenBank/DDBJ databases">
        <title>Whole genome sequencing for identification of molecular markers to develop diagnostic detection tools for the regulated plant pathogen Lachnellula willkommii.</title>
        <authorList>
            <person name="Giroux E."/>
            <person name="Bilodeau G."/>
        </authorList>
    </citation>
    <scope>NUCLEOTIDE SEQUENCE [LARGE SCALE GENOMIC DNA]</scope>
    <source>
        <strain evidence="3 4">CBS 625.97</strain>
    </source>
</reference>
<organism evidence="3 4">
    <name type="scientific">Lachnellula cervina</name>
    <dbReference type="NCBI Taxonomy" id="1316786"/>
    <lineage>
        <taxon>Eukaryota</taxon>
        <taxon>Fungi</taxon>
        <taxon>Dikarya</taxon>
        <taxon>Ascomycota</taxon>
        <taxon>Pezizomycotina</taxon>
        <taxon>Leotiomycetes</taxon>
        <taxon>Helotiales</taxon>
        <taxon>Lachnaceae</taxon>
        <taxon>Lachnellula</taxon>
    </lineage>
</organism>
<evidence type="ECO:0000256" key="1">
    <source>
        <dbReference type="SAM" id="MobiDB-lite"/>
    </source>
</evidence>
<feature type="compositionally biased region" description="Pro residues" evidence="1">
    <location>
        <begin position="1"/>
        <end position="12"/>
    </location>
</feature>
<feature type="transmembrane region" description="Helical" evidence="2">
    <location>
        <begin position="324"/>
        <end position="348"/>
    </location>
</feature>
<feature type="compositionally biased region" description="Polar residues" evidence="1">
    <location>
        <begin position="188"/>
        <end position="213"/>
    </location>
</feature>
<evidence type="ECO:0000313" key="4">
    <source>
        <dbReference type="Proteomes" id="UP000481288"/>
    </source>
</evidence>
<dbReference type="EMBL" id="QGMG01000297">
    <property type="protein sequence ID" value="TVY54867.1"/>
    <property type="molecule type" value="Genomic_DNA"/>
</dbReference>
<feature type="region of interest" description="Disordered" evidence="1">
    <location>
        <begin position="74"/>
        <end position="213"/>
    </location>
</feature>
<feature type="compositionally biased region" description="Polar residues" evidence="1">
    <location>
        <begin position="14"/>
        <end position="26"/>
    </location>
</feature>
<evidence type="ECO:0000256" key="2">
    <source>
        <dbReference type="SAM" id="Phobius"/>
    </source>
</evidence>
<feature type="compositionally biased region" description="Basic residues" evidence="1">
    <location>
        <begin position="84"/>
        <end position="94"/>
    </location>
</feature>
<dbReference type="Proteomes" id="UP000481288">
    <property type="component" value="Unassembled WGS sequence"/>
</dbReference>
<keyword evidence="2" id="KW-1133">Transmembrane helix</keyword>
<feature type="compositionally biased region" description="Acidic residues" evidence="1">
    <location>
        <begin position="115"/>
        <end position="126"/>
    </location>
</feature>
<gene>
    <name evidence="3" type="ORF">LCER1_G003267</name>
</gene>
<sequence length="395" mass="42178">MSPPQQEPPPPRQNNDMDMTSQGRQSRISEHMARSAGVPQRLRNDVLISESWVEIASQPSSSSLSSIGDEIVTTGLRVNSNTHTHTHTRRRRRVQPGIPSRMGLEARQTSTSSQEEYEESESEEDDHDHVLTSSNEHIHDPSYPSDSDDEDDSTALGRRTTEPAFTPQPNAFSHPPSSRAPVPASYFPPSSTAPRNPNTSPYASSSRRQQSYNATDHDAALRASLTTLLSIGAAAARGKRAAVNPTTTSAEPMGLRLVPESQLTGAVPPNTSRPLSPSTRARSSPSVSSQEAIEKGKRKAAASGEKTKRRKKVAVAEAGDESTLFTWVVSAGVLVLVSVVGFGAGYVIGREVGRQEVSGLGFSDGGSCGREAMRGSGSLRRFKWGIGGGGKSVVA</sequence>
<dbReference type="OrthoDB" id="5413188at2759"/>
<keyword evidence="2" id="KW-0472">Membrane</keyword>
<proteinExistence type="predicted"/>
<feature type="compositionally biased region" description="Low complexity" evidence="1">
    <location>
        <begin position="272"/>
        <end position="289"/>
    </location>
</feature>
<feature type="region of interest" description="Disordered" evidence="1">
    <location>
        <begin position="235"/>
        <end position="254"/>
    </location>
</feature>
<feature type="region of interest" description="Disordered" evidence="1">
    <location>
        <begin position="262"/>
        <end position="312"/>
    </location>
</feature>
<accession>A0A7D8YNB1</accession>